<proteinExistence type="predicted"/>
<sequence length="198" mass="20727">MQRPSLPRARQSDPVLRLLCGLADGGLKAGVGSCEAAAELAIWGDPGFGMALPDVAGRGRADAEVLRSWSSDDGKEADVAILSMWKGNEFIQFAQGEICKLLKAPICADGAGEAVRPSLPRARRSDPVLRLLCGLADGGLKAGVWSCEAAAELAIWGDPGFRMALPDVAGRGRADAEVLRSWSSDDGKEADVAILVQS</sequence>
<dbReference type="AlphaFoldDB" id="A0A843TGJ6"/>
<dbReference type="Proteomes" id="UP000652761">
    <property type="component" value="Unassembled WGS sequence"/>
</dbReference>
<keyword evidence="2" id="KW-1185">Reference proteome</keyword>
<name>A0A843TGJ6_COLES</name>
<gene>
    <name evidence="1" type="ORF">Taro_000113</name>
</gene>
<evidence type="ECO:0000313" key="1">
    <source>
        <dbReference type="EMBL" id="MQL67819.1"/>
    </source>
</evidence>
<organism evidence="1 2">
    <name type="scientific">Colocasia esculenta</name>
    <name type="common">Wild taro</name>
    <name type="synonym">Arum esculentum</name>
    <dbReference type="NCBI Taxonomy" id="4460"/>
    <lineage>
        <taxon>Eukaryota</taxon>
        <taxon>Viridiplantae</taxon>
        <taxon>Streptophyta</taxon>
        <taxon>Embryophyta</taxon>
        <taxon>Tracheophyta</taxon>
        <taxon>Spermatophyta</taxon>
        <taxon>Magnoliopsida</taxon>
        <taxon>Liliopsida</taxon>
        <taxon>Araceae</taxon>
        <taxon>Aroideae</taxon>
        <taxon>Colocasieae</taxon>
        <taxon>Colocasia</taxon>
    </lineage>
</organism>
<comment type="caution">
    <text evidence="1">The sequence shown here is derived from an EMBL/GenBank/DDBJ whole genome shotgun (WGS) entry which is preliminary data.</text>
</comment>
<dbReference type="EMBL" id="NMUH01000002">
    <property type="protein sequence ID" value="MQL67819.1"/>
    <property type="molecule type" value="Genomic_DNA"/>
</dbReference>
<accession>A0A843TGJ6</accession>
<protein>
    <submittedName>
        <fullName evidence="1">Uncharacterized protein</fullName>
    </submittedName>
</protein>
<evidence type="ECO:0000313" key="2">
    <source>
        <dbReference type="Proteomes" id="UP000652761"/>
    </source>
</evidence>
<reference evidence="1" key="1">
    <citation type="submission" date="2017-07" db="EMBL/GenBank/DDBJ databases">
        <title>Taro Niue Genome Assembly and Annotation.</title>
        <authorList>
            <person name="Atibalentja N."/>
            <person name="Keating K."/>
            <person name="Fields C.J."/>
        </authorList>
    </citation>
    <scope>NUCLEOTIDE SEQUENCE</scope>
    <source>
        <strain evidence="1">Niue_2</strain>
        <tissue evidence="1">Leaf</tissue>
    </source>
</reference>